<proteinExistence type="predicted"/>
<sequence>MALLKIWAITHHGMRPINYVQKMVALAANEIETMQANVCVNANIMEKL</sequence>
<reference evidence="1" key="1">
    <citation type="journal article" date="2020" name="Nature">
        <title>Giant virus diversity and host interactions through global metagenomics.</title>
        <authorList>
            <person name="Schulz F."/>
            <person name="Roux S."/>
            <person name="Paez-Espino D."/>
            <person name="Jungbluth S."/>
            <person name="Walsh D.A."/>
            <person name="Denef V.J."/>
            <person name="McMahon K.D."/>
            <person name="Konstantinidis K.T."/>
            <person name="Eloe-Fadrosh E.A."/>
            <person name="Kyrpides N.C."/>
            <person name="Woyke T."/>
        </authorList>
    </citation>
    <scope>NUCLEOTIDE SEQUENCE</scope>
    <source>
        <strain evidence="1">GVMAG-M-3300023184-191</strain>
    </source>
</reference>
<protein>
    <submittedName>
        <fullName evidence="1">Uncharacterized protein</fullName>
    </submittedName>
</protein>
<dbReference type="EMBL" id="MN740101">
    <property type="protein sequence ID" value="QHT87778.1"/>
    <property type="molecule type" value="Genomic_DNA"/>
</dbReference>
<accession>A0A6C0I440</accession>
<evidence type="ECO:0000313" key="1">
    <source>
        <dbReference type="EMBL" id="QHT87778.1"/>
    </source>
</evidence>
<dbReference type="AlphaFoldDB" id="A0A6C0I440"/>
<organism evidence="1">
    <name type="scientific">viral metagenome</name>
    <dbReference type="NCBI Taxonomy" id="1070528"/>
    <lineage>
        <taxon>unclassified sequences</taxon>
        <taxon>metagenomes</taxon>
        <taxon>organismal metagenomes</taxon>
    </lineage>
</organism>
<name>A0A6C0I440_9ZZZZ</name>